<dbReference type="EMBL" id="BJWL01000012">
    <property type="protein sequence ID" value="GFY98318.1"/>
    <property type="molecule type" value="Genomic_DNA"/>
</dbReference>
<keyword evidence="2" id="KW-1185">Reference proteome</keyword>
<sequence>MGCPSGIAADHQRTFVVELELWVLQGGSPSHVLKRETLAHLGTRDTSTRREFISEFTLQPQ</sequence>
<organism evidence="1 2">
    <name type="scientific">Actinidia rufa</name>
    <dbReference type="NCBI Taxonomy" id="165716"/>
    <lineage>
        <taxon>Eukaryota</taxon>
        <taxon>Viridiplantae</taxon>
        <taxon>Streptophyta</taxon>
        <taxon>Embryophyta</taxon>
        <taxon>Tracheophyta</taxon>
        <taxon>Spermatophyta</taxon>
        <taxon>Magnoliopsida</taxon>
        <taxon>eudicotyledons</taxon>
        <taxon>Gunneridae</taxon>
        <taxon>Pentapetalae</taxon>
        <taxon>asterids</taxon>
        <taxon>Ericales</taxon>
        <taxon>Actinidiaceae</taxon>
        <taxon>Actinidia</taxon>
    </lineage>
</organism>
<protein>
    <submittedName>
        <fullName evidence="1">Uncharacterized protein</fullName>
    </submittedName>
</protein>
<name>A0A7J0FHZ2_9ERIC</name>
<accession>A0A7J0FHZ2</accession>
<dbReference type="Proteomes" id="UP000585474">
    <property type="component" value="Unassembled WGS sequence"/>
</dbReference>
<proteinExistence type="predicted"/>
<evidence type="ECO:0000313" key="2">
    <source>
        <dbReference type="Proteomes" id="UP000585474"/>
    </source>
</evidence>
<dbReference type="AlphaFoldDB" id="A0A7J0FHZ2"/>
<reference evidence="1 2" key="1">
    <citation type="submission" date="2019-07" db="EMBL/GenBank/DDBJ databases">
        <title>De Novo Assembly of kiwifruit Actinidia rufa.</title>
        <authorList>
            <person name="Sugita-Konishi S."/>
            <person name="Sato K."/>
            <person name="Mori E."/>
            <person name="Abe Y."/>
            <person name="Kisaki G."/>
            <person name="Hamano K."/>
            <person name="Suezawa K."/>
            <person name="Otani M."/>
            <person name="Fukuda T."/>
            <person name="Manabe T."/>
            <person name="Gomi K."/>
            <person name="Tabuchi M."/>
            <person name="Akimitsu K."/>
            <person name="Kataoka I."/>
        </authorList>
    </citation>
    <scope>NUCLEOTIDE SEQUENCE [LARGE SCALE GENOMIC DNA]</scope>
    <source>
        <strain evidence="2">cv. Fuchu</strain>
    </source>
</reference>
<evidence type="ECO:0000313" key="1">
    <source>
        <dbReference type="EMBL" id="GFY98318.1"/>
    </source>
</evidence>
<comment type="caution">
    <text evidence="1">The sequence shown here is derived from an EMBL/GenBank/DDBJ whole genome shotgun (WGS) entry which is preliminary data.</text>
</comment>
<gene>
    <name evidence="1" type="ORF">Acr_12g0008590</name>
</gene>